<organism evidence="2 3">
    <name type="scientific">Rhizophagus irregularis</name>
    <dbReference type="NCBI Taxonomy" id="588596"/>
    <lineage>
        <taxon>Eukaryota</taxon>
        <taxon>Fungi</taxon>
        <taxon>Fungi incertae sedis</taxon>
        <taxon>Mucoromycota</taxon>
        <taxon>Glomeromycotina</taxon>
        <taxon>Glomeromycetes</taxon>
        <taxon>Glomerales</taxon>
        <taxon>Glomeraceae</taxon>
        <taxon>Rhizophagus</taxon>
    </lineage>
</organism>
<evidence type="ECO:0000313" key="2">
    <source>
        <dbReference type="EMBL" id="PKC62757.1"/>
    </source>
</evidence>
<sequence length="144" mass="16252">MSCYNAGHASKIYNLNNLPEPKNATEAFHSKPYSFSIPENIDDFNKSNDQNNNTSKSNSIFKGNSKALSKVLQKLNIGPSNTKTSTNVIILLDNQNYHERNIINQQVKNQDVDDNDEICNNPNLHPEEQEEFEIPNGLFKTLGI</sequence>
<dbReference type="VEuPathDB" id="FungiDB:RhiirA1_521054"/>
<feature type="compositionally biased region" description="Polar residues" evidence="1">
    <location>
        <begin position="47"/>
        <end position="61"/>
    </location>
</feature>
<accession>A0A2N0RHI3</accession>
<reference evidence="2 3" key="2">
    <citation type="submission" date="2017-10" db="EMBL/GenBank/DDBJ databases">
        <title>Genome analyses suggest a sexual origin of heterokaryosis in a supposedly ancient asexual fungus.</title>
        <authorList>
            <person name="Corradi N."/>
            <person name="Sedzielewska K."/>
            <person name="Noel J."/>
            <person name="Charron P."/>
            <person name="Farinelli L."/>
            <person name="Marton T."/>
            <person name="Kruger M."/>
            <person name="Pelin A."/>
            <person name="Brachmann A."/>
            <person name="Corradi N."/>
        </authorList>
    </citation>
    <scope>NUCLEOTIDE SEQUENCE [LARGE SCALE GENOMIC DNA]</scope>
    <source>
        <strain evidence="2 3">A1</strain>
    </source>
</reference>
<evidence type="ECO:0000313" key="3">
    <source>
        <dbReference type="Proteomes" id="UP000232688"/>
    </source>
</evidence>
<feature type="region of interest" description="Disordered" evidence="1">
    <location>
        <begin position="39"/>
        <end position="61"/>
    </location>
</feature>
<dbReference type="EMBL" id="LLXH01000818">
    <property type="protein sequence ID" value="PKC62757.1"/>
    <property type="molecule type" value="Genomic_DNA"/>
</dbReference>
<reference evidence="2 3" key="1">
    <citation type="submission" date="2017-10" db="EMBL/GenBank/DDBJ databases">
        <title>Extensive intraspecific genome diversity in a model arbuscular mycorrhizal fungus.</title>
        <authorList>
            <person name="Chen E.C.H."/>
            <person name="Morin E."/>
            <person name="Baudet D."/>
            <person name="Noel J."/>
            <person name="Ndikumana S."/>
            <person name="Charron P."/>
            <person name="St-Onge C."/>
            <person name="Giorgi J."/>
            <person name="Grigoriev I.V."/>
            <person name="Roux C."/>
            <person name="Martin F.M."/>
            <person name="Corradi N."/>
        </authorList>
    </citation>
    <scope>NUCLEOTIDE SEQUENCE [LARGE SCALE GENOMIC DNA]</scope>
    <source>
        <strain evidence="2 3">A1</strain>
    </source>
</reference>
<name>A0A2N0RHI3_9GLOM</name>
<gene>
    <name evidence="2" type="ORF">RhiirA1_521054</name>
</gene>
<protein>
    <submittedName>
        <fullName evidence="2">Uncharacterized protein</fullName>
    </submittedName>
</protein>
<proteinExistence type="predicted"/>
<evidence type="ECO:0000256" key="1">
    <source>
        <dbReference type="SAM" id="MobiDB-lite"/>
    </source>
</evidence>
<comment type="caution">
    <text evidence="2">The sequence shown here is derived from an EMBL/GenBank/DDBJ whole genome shotgun (WGS) entry which is preliminary data.</text>
</comment>
<dbReference type="AlphaFoldDB" id="A0A2N0RHI3"/>
<dbReference type="Proteomes" id="UP000232688">
    <property type="component" value="Unassembled WGS sequence"/>
</dbReference>